<gene>
    <name evidence="1" type="ORF">SAMN05192570_1452</name>
</gene>
<dbReference type="STRING" id="871741.SAMN05192570_1452"/>
<organism evidence="1 2">
    <name type="scientific">Brevundimonas viscosa</name>
    <dbReference type="NCBI Taxonomy" id="871741"/>
    <lineage>
        <taxon>Bacteria</taxon>
        <taxon>Pseudomonadati</taxon>
        <taxon>Pseudomonadota</taxon>
        <taxon>Alphaproteobacteria</taxon>
        <taxon>Caulobacterales</taxon>
        <taxon>Caulobacteraceae</taxon>
        <taxon>Brevundimonas</taxon>
    </lineage>
</organism>
<evidence type="ECO:0000313" key="1">
    <source>
        <dbReference type="EMBL" id="SFS45902.1"/>
    </source>
</evidence>
<sequence>MNLLVVTLFAAALGAQDPTAPAPQEWDPGDPRVRFVEGSRWRGIPPRGRWSGRASVHIRCTVVSNGRLEGCEVVAETPRGRISHSDARRAFADARLQMTEAGPQPGDRVTLEIVVTQEQRFR</sequence>
<dbReference type="AlphaFoldDB" id="A0A1I6Q0G0"/>
<protein>
    <recommendedName>
        <fullName evidence="3">TonB C-terminal domain-containing protein</fullName>
    </recommendedName>
</protein>
<dbReference type="RefSeq" id="WP_092308263.1">
    <property type="nucleotide sequence ID" value="NZ_FOZV01000002.1"/>
</dbReference>
<name>A0A1I6Q0G0_9CAUL</name>
<dbReference type="EMBL" id="FOZV01000002">
    <property type="protein sequence ID" value="SFS45902.1"/>
    <property type="molecule type" value="Genomic_DNA"/>
</dbReference>
<dbReference type="Proteomes" id="UP000198788">
    <property type="component" value="Unassembled WGS sequence"/>
</dbReference>
<reference evidence="2" key="1">
    <citation type="submission" date="2016-10" db="EMBL/GenBank/DDBJ databases">
        <authorList>
            <person name="Varghese N."/>
            <person name="Submissions S."/>
        </authorList>
    </citation>
    <scope>NUCLEOTIDE SEQUENCE [LARGE SCALE GENOMIC DNA]</scope>
    <source>
        <strain evidence="2">CGMCC 1.10683</strain>
    </source>
</reference>
<accession>A0A1I6Q0G0</accession>
<keyword evidence="2" id="KW-1185">Reference proteome</keyword>
<proteinExistence type="predicted"/>
<dbReference type="OrthoDB" id="1628901at2"/>
<evidence type="ECO:0000313" key="2">
    <source>
        <dbReference type="Proteomes" id="UP000198788"/>
    </source>
</evidence>
<evidence type="ECO:0008006" key="3">
    <source>
        <dbReference type="Google" id="ProtNLM"/>
    </source>
</evidence>